<proteinExistence type="predicted"/>
<evidence type="ECO:0000313" key="4">
    <source>
        <dbReference type="EMBL" id="QEA05312.1"/>
    </source>
</evidence>
<feature type="domain" description="N-acetyltransferase" evidence="3">
    <location>
        <begin position="2"/>
        <end position="149"/>
    </location>
</feature>
<dbReference type="InterPro" id="IPR016181">
    <property type="entry name" value="Acyl_CoA_acyltransferase"/>
</dbReference>
<dbReference type="Gene3D" id="3.40.630.30">
    <property type="match status" value="1"/>
</dbReference>
<dbReference type="CDD" id="cd04301">
    <property type="entry name" value="NAT_SF"/>
    <property type="match status" value="1"/>
</dbReference>
<protein>
    <recommendedName>
        <fullName evidence="3">N-acetyltransferase domain-containing protein</fullName>
    </recommendedName>
</protein>
<dbReference type="EMBL" id="MN079099">
    <property type="protein sequence ID" value="QEA05312.1"/>
    <property type="molecule type" value="Genomic_DNA"/>
</dbReference>
<dbReference type="PROSITE" id="PS51186">
    <property type="entry name" value="GNAT"/>
    <property type="match status" value="1"/>
</dbReference>
<name>A0A5B8RD01_9ZZZZ</name>
<dbReference type="GO" id="GO:0016747">
    <property type="term" value="F:acyltransferase activity, transferring groups other than amino-acyl groups"/>
    <property type="evidence" value="ECO:0007669"/>
    <property type="project" value="InterPro"/>
</dbReference>
<evidence type="ECO:0000256" key="1">
    <source>
        <dbReference type="ARBA" id="ARBA00022679"/>
    </source>
</evidence>
<dbReference type="PANTHER" id="PTHR43877:SF2">
    <property type="entry name" value="AMINOALKYLPHOSPHONATE N-ACETYLTRANSFERASE-RELATED"/>
    <property type="match status" value="1"/>
</dbReference>
<accession>A0A5B8RD01</accession>
<dbReference type="InterPro" id="IPR050832">
    <property type="entry name" value="Bact_Acetyltransf"/>
</dbReference>
<evidence type="ECO:0000256" key="2">
    <source>
        <dbReference type="ARBA" id="ARBA00023315"/>
    </source>
</evidence>
<keyword evidence="2" id="KW-0012">Acyltransferase</keyword>
<keyword evidence="1" id="KW-0808">Transferase</keyword>
<reference evidence="4" key="1">
    <citation type="submission" date="2019-06" db="EMBL/GenBank/DDBJ databases">
        <authorList>
            <person name="Murdoch R.W."/>
            <person name="Fathepure B."/>
        </authorList>
    </citation>
    <scope>NUCLEOTIDE SEQUENCE</scope>
</reference>
<dbReference type="PANTHER" id="PTHR43877">
    <property type="entry name" value="AMINOALKYLPHOSPHONATE N-ACETYLTRANSFERASE-RELATED-RELATED"/>
    <property type="match status" value="1"/>
</dbReference>
<sequence length="153" mass="16844">MIGIRAATMDDADAVTACVHAAYRHYVPRLGCRPGPMDDGYRAAIAAHDVFVAVADDVVAGVLVLVAEPHACLLDNVAVDPGMQGRGIGRRLLAWAEQWARERGYAAIRLYTHERMTENQALYARLGYATYRHRTENGLARVYMCKRLDSSGP</sequence>
<gene>
    <name evidence="4" type="ORF">KBTEX_01632</name>
</gene>
<dbReference type="SUPFAM" id="SSF55729">
    <property type="entry name" value="Acyl-CoA N-acyltransferases (Nat)"/>
    <property type="match status" value="1"/>
</dbReference>
<dbReference type="Pfam" id="PF00583">
    <property type="entry name" value="Acetyltransf_1"/>
    <property type="match status" value="1"/>
</dbReference>
<organism evidence="4">
    <name type="scientific">uncultured organism</name>
    <dbReference type="NCBI Taxonomy" id="155900"/>
    <lineage>
        <taxon>unclassified sequences</taxon>
        <taxon>environmental samples</taxon>
    </lineage>
</organism>
<evidence type="ECO:0000259" key="3">
    <source>
        <dbReference type="PROSITE" id="PS51186"/>
    </source>
</evidence>
<dbReference type="AlphaFoldDB" id="A0A5B8RD01"/>
<dbReference type="InterPro" id="IPR000182">
    <property type="entry name" value="GNAT_dom"/>
</dbReference>